<protein>
    <submittedName>
        <fullName evidence="1">Uncharacterized protein</fullName>
    </submittedName>
</protein>
<keyword evidence="2" id="KW-1185">Reference proteome</keyword>
<evidence type="ECO:0000313" key="2">
    <source>
        <dbReference type="Proteomes" id="UP001060085"/>
    </source>
</evidence>
<comment type="caution">
    <text evidence="1">The sequence shown here is derived from an EMBL/GenBank/DDBJ whole genome shotgun (WGS) entry which is preliminary data.</text>
</comment>
<dbReference type="EMBL" id="CM044703">
    <property type="protein sequence ID" value="KAI5671077.1"/>
    <property type="molecule type" value="Genomic_DNA"/>
</dbReference>
<accession>A0ACC0BEL4</accession>
<name>A0ACC0BEL4_CATRO</name>
<organism evidence="1 2">
    <name type="scientific">Catharanthus roseus</name>
    <name type="common">Madagascar periwinkle</name>
    <name type="synonym">Vinca rosea</name>
    <dbReference type="NCBI Taxonomy" id="4058"/>
    <lineage>
        <taxon>Eukaryota</taxon>
        <taxon>Viridiplantae</taxon>
        <taxon>Streptophyta</taxon>
        <taxon>Embryophyta</taxon>
        <taxon>Tracheophyta</taxon>
        <taxon>Spermatophyta</taxon>
        <taxon>Magnoliopsida</taxon>
        <taxon>eudicotyledons</taxon>
        <taxon>Gunneridae</taxon>
        <taxon>Pentapetalae</taxon>
        <taxon>asterids</taxon>
        <taxon>lamiids</taxon>
        <taxon>Gentianales</taxon>
        <taxon>Apocynaceae</taxon>
        <taxon>Rauvolfioideae</taxon>
        <taxon>Vinceae</taxon>
        <taxon>Catharanthinae</taxon>
        <taxon>Catharanthus</taxon>
    </lineage>
</organism>
<proteinExistence type="predicted"/>
<gene>
    <name evidence="1" type="ORF">M9H77_11441</name>
</gene>
<evidence type="ECO:0000313" key="1">
    <source>
        <dbReference type="EMBL" id="KAI5671077.1"/>
    </source>
</evidence>
<sequence>MAYPSHRWTYREGTLVDEPSRTTSSSSSSYSLKEIIPEREPIPVIDLSDDESVEGPEMAPVVAPGIGPGTSIEEDPSEPTSDSEMTPEPEQGTPAYDIVVTACGVSKRAEAASQQVIALREEISRMDALFYAARQARRQESARAAMLEEELAQTRAAHAAREREILELINERDWLRQFIAQFFRTTRDSVDRARDELESRPRGSGSQSPNRTDEVTSENSQNRQSEPTRETTPRPEQATHKVIENFMIKMTELLETSTATRRNERVPVTGADEALERFLKFRPPEFYGDLNDIYDTLKYDDALRVTFAAFRLQGMAKDWWLRASEARTLKNQLWTWNDFQEEFKKEYIPRWTRQFVKGLRVELQRALAPLPPMGFAAAVEAATRTEMADQAVIKRKTAIGSATAPYKRPGQGPWKPRDFKRSRGEQRTGNEGRPTLTPGGSHRICTYCGRSGHVADMCYRKLRLCFKCGKPGHTKDQCPEMQQVTPEMS</sequence>
<dbReference type="Proteomes" id="UP001060085">
    <property type="component" value="Linkage Group LG03"/>
</dbReference>
<reference evidence="2" key="1">
    <citation type="journal article" date="2023" name="Nat. Plants">
        <title>Single-cell RNA sequencing provides a high-resolution roadmap for understanding the multicellular compartmentation of specialized metabolism.</title>
        <authorList>
            <person name="Sun S."/>
            <person name="Shen X."/>
            <person name="Li Y."/>
            <person name="Li Y."/>
            <person name="Wang S."/>
            <person name="Li R."/>
            <person name="Zhang H."/>
            <person name="Shen G."/>
            <person name="Guo B."/>
            <person name="Wei J."/>
            <person name="Xu J."/>
            <person name="St-Pierre B."/>
            <person name="Chen S."/>
            <person name="Sun C."/>
        </authorList>
    </citation>
    <scope>NUCLEOTIDE SEQUENCE [LARGE SCALE GENOMIC DNA]</scope>
</reference>